<keyword evidence="6" id="KW-0411">Iron-sulfur</keyword>
<dbReference type="SUPFAM" id="SSF102114">
    <property type="entry name" value="Radical SAM enzymes"/>
    <property type="match status" value="1"/>
</dbReference>
<evidence type="ECO:0000256" key="5">
    <source>
        <dbReference type="ARBA" id="ARBA00023004"/>
    </source>
</evidence>
<evidence type="ECO:0000313" key="10">
    <source>
        <dbReference type="EMBL" id="SUZ85345.1"/>
    </source>
</evidence>
<keyword evidence="5" id="KW-0408">Iron</keyword>
<dbReference type="Pfam" id="PF01938">
    <property type="entry name" value="TRAM"/>
    <property type="match status" value="1"/>
</dbReference>
<dbReference type="InterPro" id="IPR006463">
    <property type="entry name" value="MiaB_methiolase"/>
</dbReference>
<dbReference type="FunFam" id="3.80.30.20:FF:000001">
    <property type="entry name" value="tRNA-2-methylthio-N(6)-dimethylallyladenosine synthase 2"/>
    <property type="match status" value="1"/>
</dbReference>
<dbReference type="PROSITE" id="PS51918">
    <property type="entry name" value="RADICAL_SAM"/>
    <property type="match status" value="1"/>
</dbReference>
<protein>
    <recommendedName>
        <fullName evidence="11">TRAM domain-containing protein</fullName>
    </recommendedName>
</protein>
<comment type="cofactor">
    <cofactor evidence="1">
        <name>[4Fe-4S] cluster</name>
        <dbReference type="ChEBI" id="CHEBI:49883"/>
    </cofactor>
</comment>
<dbReference type="NCBIfam" id="TIGR00089">
    <property type="entry name" value="MiaB/RimO family radical SAM methylthiotransferase"/>
    <property type="match status" value="1"/>
</dbReference>
<dbReference type="Pfam" id="PF04055">
    <property type="entry name" value="Radical_SAM"/>
    <property type="match status" value="1"/>
</dbReference>
<evidence type="ECO:0000259" key="7">
    <source>
        <dbReference type="PROSITE" id="PS50926"/>
    </source>
</evidence>
<dbReference type="InterPro" id="IPR002792">
    <property type="entry name" value="TRAM_dom"/>
</dbReference>
<dbReference type="InterPro" id="IPR038135">
    <property type="entry name" value="Methylthiotransferase_N_sf"/>
</dbReference>
<feature type="domain" description="MTTase N-terminal" evidence="8">
    <location>
        <begin position="12"/>
        <end position="128"/>
    </location>
</feature>
<dbReference type="InterPro" id="IPR020612">
    <property type="entry name" value="Methylthiotransferase_CS"/>
</dbReference>
<evidence type="ECO:0000256" key="3">
    <source>
        <dbReference type="ARBA" id="ARBA00022691"/>
    </source>
</evidence>
<dbReference type="EMBL" id="UINC01001631">
    <property type="protein sequence ID" value="SUZ85345.1"/>
    <property type="molecule type" value="Genomic_DNA"/>
</dbReference>
<dbReference type="CDD" id="cd01335">
    <property type="entry name" value="Radical_SAM"/>
    <property type="match status" value="1"/>
</dbReference>
<dbReference type="InterPro" id="IPR006638">
    <property type="entry name" value="Elp3/MiaA/NifB-like_rSAM"/>
</dbReference>
<dbReference type="Pfam" id="PF00919">
    <property type="entry name" value="UPF0004"/>
    <property type="match status" value="1"/>
</dbReference>
<evidence type="ECO:0000256" key="2">
    <source>
        <dbReference type="ARBA" id="ARBA00022485"/>
    </source>
</evidence>
<evidence type="ECO:0000259" key="9">
    <source>
        <dbReference type="PROSITE" id="PS51918"/>
    </source>
</evidence>
<gene>
    <name evidence="10" type="ORF">METZ01_LOCUS38199</name>
</gene>
<evidence type="ECO:0008006" key="11">
    <source>
        <dbReference type="Google" id="ProtNLM"/>
    </source>
</evidence>
<dbReference type="AlphaFoldDB" id="A0A381R0W3"/>
<dbReference type="SFLD" id="SFLDF00273">
    <property type="entry name" value="(dimethylallyl)adenosine_tRNA"/>
    <property type="match status" value="1"/>
</dbReference>
<dbReference type="InterPro" id="IPR013848">
    <property type="entry name" value="Methylthiotransferase_N"/>
</dbReference>
<dbReference type="InterPro" id="IPR005839">
    <property type="entry name" value="Methylthiotransferase"/>
</dbReference>
<accession>A0A381R0W3</accession>
<dbReference type="PANTHER" id="PTHR43020:SF2">
    <property type="entry name" value="MITOCHONDRIAL TRNA METHYLTHIOTRANSFERASE CDK5RAP1"/>
    <property type="match status" value="1"/>
</dbReference>
<dbReference type="SFLD" id="SFLDG01082">
    <property type="entry name" value="B12-binding_domain_containing"/>
    <property type="match status" value="1"/>
</dbReference>
<dbReference type="GO" id="GO:0005829">
    <property type="term" value="C:cytosol"/>
    <property type="evidence" value="ECO:0007669"/>
    <property type="project" value="TreeGrafter"/>
</dbReference>
<dbReference type="Gene3D" id="2.40.50.140">
    <property type="entry name" value="Nucleic acid-binding proteins"/>
    <property type="match status" value="1"/>
</dbReference>
<dbReference type="PROSITE" id="PS51449">
    <property type="entry name" value="MTTASE_N"/>
    <property type="match status" value="1"/>
</dbReference>
<dbReference type="InterPro" id="IPR023404">
    <property type="entry name" value="rSAM_horseshoe"/>
</dbReference>
<evidence type="ECO:0000259" key="8">
    <source>
        <dbReference type="PROSITE" id="PS51449"/>
    </source>
</evidence>
<dbReference type="InterPro" id="IPR007197">
    <property type="entry name" value="rSAM"/>
</dbReference>
<organism evidence="10">
    <name type="scientific">marine metagenome</name>
    <dbReference type="NCBI Taxonomy" id="408172"/>
    <lineage>
        <taxon>unclassified sequences</taxon>
        <taxon>metagenomes</taxon>
        <taxon>ecological metagenomes</taxon>
    </lineage>
</organism>
<dbReference type="PROSITE" id="PS50926">
    <property type="entry name" value="TRAM"/>
    <property type="match status" value="1"/>
</dbReference>
<keyword evidence="3" id="KW-0949">S-adenosyl-L-methionine</keyword>
<feature type="domain" description="TRAM" evidence="7">
    <location>
        <begin position="386"/>
        <end position="449"/>
    </location>
</feature>
<dbReference type="InterPro" id="IPR012340">
    <property type="entry name" value="NA-bd_OB-fold"/>
</dbReference>
<name>A0A381R0W3_9ZZZZ</name>
<dbReference type="InterPro" id="IPR058240">
    <property type="entry name" value="rSAM_sf"/>
</dbReference>
<dbReference type="GO" id="GO:0035597">
    <property type="term" value="F:tRNA-2-methylthio-N(6)-dimethylallyladenosine(37) synthase activity"/>
    <property type="evidence" value="ECO:0007669"/>
    <property type="project" value="TreeGrafter"/>
</dbReference>
<dbReference type="HAMAP" id="MF_01864">
    <property type="entry name" value="tRNA_metthiotr_MiaB"/>
    <property type="match status" value="1"/>
</dbReference>
<dbReference type="NCBIfam" id="TIGR01574">
    <property type="entry name" value="miaB-methiolase"/>
    <property type="match status" value="1"/>
</dbReference>
<dbReference type="Gene3D" id="3.80.30.20">
    <property type="entry name" value="tm_1862 like domain"/>
    <property type="match status" value="1"/>
</dbReference>
<sequence>MKEPSQNEDTAKKVHIQTFGCQMNEYDADKMLAVLRHENYFHTNYQEDADLIILNTCSIREKAENRVFSELGRLRKLKSVNPELKIGVGGCVAQQEGESILLREANVDFVFGTDNLFELPEMLNKVSQGQKISQTERHPRQKVRNFIPDYTFQQARHFGIKAHLTITKGCNNHCSFCVVPITRGPEVSREPEDILAEAQQLISVGTKEICLLGQNVNSYKANGVDFVELLHRLDKLENLERLRFISPHPKDFHAVLADAFVTLPSLCEHLHLPLQSGSDRILRGMRRWYTMETFYEKVALLRDRLPEATLSTDLIVGFPGETEEEFEMTMEAVRSVCFDLIYSFKYSSRPGTRAAEYPEHLSENEKSERLRTLLETQEEIVQKKNEALVGSIQEVLIEGKHHRKENTATGRTRGNHPVSIINSATKVGDLLAVRITGAQPNSLEAEPISTSTDSG</sequence>
<dbReference type="SFLD" id="SFLDG01061">
    <property type="entry name" value="methylthiotransferase"/>
    <property type="match status" value="1"/>
</dbReference>
<reference evidence="10" key="1">
    <citation type="submission" date="2018-05" db="EMBL/GenBank/DDBJ databases">
        <authorList>
            <person name="Lanie J.A."/>
            <person name="Ng W.-L."/>
            <person name="Kazmierczak K.M."/>
            <person name="Andrzejewski T.M."/>
            <person name="Davidsen T.M."/>
            <person name="Wayne K.J."/>
            <person name="Tettelin H."/>
            <person name="Glass J.I."/>
            <person name="Rusch D."/>
            <person name="Podicherti R."/>
            <person name="Tsui H.-C.T."/>
            <person name="Winkler M.E."/>
        </authorList>
    </citation>
    <scope>NUCLEOTIDE SEQUENCE</scope>
</reference>
<proteinExistence type="inferred from homology"/>
<dbReference type="PANTHER" id="PTHR43020">
    <property type="entry name" value="CDK5 REGULATORY SUBUNIT-ASSOCIATED PROTEIN 1"/>
    <property type="match status" value="1"/>
</dbReference>
<keyword evidence="4" id="KW-0479">Metal-binding</keyword>
<keyword evidence="2" id="KW-0004">4Fe-4S</keyword>
<dbReference type="PROSITE" id="PS01278">
    <property type="entry name" value="MTTASE_RADICAL"/>
    <property type="match status" value="1"/>
</dbReference>
<evidence type="ECO:0000256" key="1">
    <source>
        <dbReference type="ARBA" id="ARBA00001966"/>
    </source>
</evidence>
<dbReference type="GO" id="GO:0051539">
    <property type="term" value="F:4 iron, 4 sulfur cluster binding"/>
    <property type="evidence" value="ECO:0007669"/>
    <property type="project" value="UniProtKB-KW"/>
</dbReference>
<dbReference type="SFLD" id="SFLDS00029">
    <property type="entry name" value="Radical_SAM"/>
    <property type="match status" value="1"/>
</dbReference>
<dbReference type="Gene3D" id="3.40.50.12160">
    <property type="entry name" value="Methylthiotransferase, N-terminal domain"/>
    <property type="match status" value="1"/>
</dbReference>
<dbReference type="GO" id="GO:0046872">
    <property type="term" value="F:metal ion binding"/>
    <property type="evidence" value="ECO:0007669"/>
    <property type="project" value="UniProtKB-KW"/>
</dbReference>
<evidence type="ECO:0000256" key="4">
    <source>
        <dbReference type="ARBA" id="ARBA00022723"/>
    </source>
</evidence>
<dbReference type="FunFam" id="3.40.50.12160:FF:000003">
    <property type="entry name" value="CDK5 regulatory subunit-associated protein 1"/>
    <property type="match status" value="1"/>
</dbReference>
<feature type="domain" description="Radical SAM core" evidence="9">
    <location>
        <begin position="156"/>
        <end position="384"/>
    </location>
</feature>
<evidence type="ECO:0000256" key="6">
    <source>
        <dbReference type="ARBA" id="ARBA00023014"/>
    </source>
</evidence>
<dbReference type="SMART" id="SM00729">
    <property type="entry name" value="Elp3"/>
    <property type="match status" value="1"/>
</dbReference>